<protein>
    <submittedName>
        <fullName evidence="1">Uncharacterized protein</fullName>
    </submittedName>
</protein>
<dbReference type="EMBL" id="FMXM01000009">
    <property type="protein sequence ID" value="SDA81634.1"/>
    <property type="molecule type" value="Genomic_DNA"/>
</dbReference>
<evidence type="ECO:0000313" key="1">
    <source>
        <dbReference type="EMBL" id="SDA81634.1"/>
    </source>
</evidence>
<dbReference type="STRING" id="1165689.SAMN02927914_03293"/>
<sequence length="60" mass="6700">MDEAAPEIWLQPRRGGFAKSPGLPAWVVKKATARGRVSETHEGTDIAIRFLGWRVDLWAP</sequence>
<proteinExistence type="predicted"/>
<accession>A0A1G5YHA9</accession>
<evidence type="ECO:0000313" key="2">
    <source>
        <dbReference type="Proteomes" id="UP000198588"/>
    </source>
</evidence>
<reference evidence="1 2" key="1">
    <citation type="submission" date="2016-10" db="EMBL/GenBank/DDBJ databases">
        <authorList>
            <person name="de Groot N.N."/>
        </authorList>
    </citation>
    <scope>NUCLEOTIDE SEQUENCE [LARGE SCALE GENOMIC DNA]</scope>
    <source>
        <strain evidence="1 2">CGMCC 1.12097</strain>
    </source>
</reference>
<gene>
    <name evidence="1" type="ORF">SAMN02927914_03293</name>
</gene>
<organism evidence="1 2">
    <name type="scientific">Mesorhizobium qingshengii</name>
    <dbReference type="NCBI Taxonomy" id="1165689"/>
    <lineage>
        <taxon>Bacteria</taxon>
        <taxon>Pseudomonadati</taxon>
        <taxon>Pseudomonadota</taxon>
        <taxon>Alphaproteobacteria</taxon>
        <taxon>Hyphomicrobiales</taxon>
        <taxon>Phyllobacteriaceae</taxon>
        <taxon>Mesorhizobium</taxon>
    </lineage>
</organism>
<name>A0A1G5YHA9_9HYPH</name>
<dbReference type="Proteomes" id="UP000198588">
    <property type="component" value="Unassembled WGS sequence"/>
</dbReference>
<dbReference type="AlphaFoldDB" id="A0A1G5YHA9"/>